<reference evidence="2 3" key="1">
    <citation type="submission" date="2021-06" db="EMBL/GenBank/DDBJ databases">
        <title>Caerostris extrusa draft genome.</title>
        <authorList>
            <person name="Kono N."/>
            <person name="Arakawa K."/>
        </authorList>
    </citation>
    <scope>NUCLEOTIDE SEQUENCE [LARGE SCALE GENOMIC DNA]</scope>
</reference>
<feature type="region of interest" description="Disordered" evidence="1">
    <location>
        <begin position="1"/>
        <end position="22"/>
    </location>
</feature>
<feature type="compositionally biased region" description="Polar residues" evidence="1">
    <location>
        <begin position="1"/>
        <end position="19"/>
    </location>
</feature>
<organism evidence="2 3">
    <name type="scientific">Caerostris extrusa</name>
    <name type="common">Bark spider</name>
    <name type="synonym">Caerostris bankana</name>
    <dbReference type="NCBI Taxonomy" id="172846"/>
    <lineage>
        <taxon>Eukaryota</taxon>
        <taxon>Metazoa</taxon>
        <taxon>Ecdysozoa</taxon>
        <taxon>Arthropoda</taxon>
        <taxon>Chelicerata</taxon>
        <taxon>Arachnida</taxon>
        <taxon>Araneae</taxon>
        <taxon>Araneomorphae</taxon>
        <taxon>Entelegynae</taxon>
        <taxon>Araneoidea</taxon>
        <taxon>Araneidae</taxon>
        <taxon>Caerostris</taxon>
    </lineage>
</organism>
<protein>
    <recommendedName>
        <fullName evidence="4">LAGLIDADG homing endonuclease</fullName>
    </recommendedName>
</protein>
<evidence type="ECO:0000256" key="1">
    <source>
        <dbReference type="SAM" id="MobiDB-lite"/>
    </source>
</evidence>
<name>A0AAV4XJZ7_CAEEX</name>
<dbReference type="EMBL" id="BPLR01000464">
    <property type="protein sequence ID" value="GIY94982.1"/>
    <property type="molecule type" value="Genomic_DNA"/>
</dbReference>
<dbReference type="AlphaFoldDB" id="A0AAV4XJZ7"/>
<comment type="caution">
    <text evidence="2">The sequence shown here is derived from an EMBL/GenBank/DDBJ whole genome shotgun (WGS) entry which is preliminary data.</text>
</comment>
<evidence type="ECO:0000313" key="2">
    <source>
        <dbReference type="EMBL" id="GIY94982.1"/>
    </source>
</evidence>
<evidence type="ECO:0008006" key="4">
    <source>
        <dbReference type="Google" id="ProtNLM"/>
    </source>
</evidence>
<accession>A0AAV4XJZ7</accession>
<sequence>MQKAFSSHSNLSCFSTTQKPSDRIPVPAECYVFTVSNINSSQNGFCRICSESDFSRAFVALQNSFHPPFSNKKIHPIPFSATEYPFFIRTLAPTTKTGCVVGRSIFSLKKMAST</sequence>
<keyword evidence="3" id="KW-1185">Reference proteome</keyword>
<dbReference type="Proteomes" id="UP001054945">
    <property type="component" value="Unassembled WGS sequence"/>
</dbReference>
<evidence type="ECO:0000313" key="3">
    <source>
        <dbReference type="Proteomes" id="UP001054945"/>
    </source>
</evidence>
<gene>
    <name evidence="2" type="ORF">CEXT_508771</name>
</gene>
<proteinExistence type="predicted"/>